<reference evidence="2" key="1">
    <citation type="submission" date="2022-11" db="EMBL/GenBank/DDBJ databases">
        <authorList>
            <person name="Petersen C."/>
        </authorList>
    </citation>
    <scope>NUCLEOTIDE SEQUENCE</scope>
    <source>
        <strain evidence="2">IBT 26290</strain>
    </source>
</reference>
<protein>
    <submittedName>
        <fullName evidence="2">Uncharacterized protein</fullName>
    </submittedName>
</protein>
<sequence>MKLTEWSLGPTNYKKAPNEIFGPKLCNSLSLVDKPVRAKSNHQNEPMGTLDPTNDDAKLPDNRLNRLAFHLDAPVLNGIRESVSYPSLSSPRATFAIQTTQPRDTKSFRSVKINTPLSRNADPTARSWSGAKSEIATTGT</sequence>
<dbReference type="RefSeq" id="XP_056548467.1">
    <property type="nucleotide sequence ID" value="XM_056684861.1"/>
</dbReference>
<keyword evidence="3" id="KW-1185">Reference proteome</keyword>
<dbReference type="EMBL" id="JAPQKN010000001">
    <property type="protein sequence ID" value="KAJ5176859.1"/>
    <property type="molecule type" value="Genomic_DNA"/>
</dbReference>
<accession>A0A9W9IG12</accession>
<evidence type="ECO:0000256" key="1">
    <source>
        <dbReference type="SAM" id="MobiDB-lite"/>
    </source>
</evidence>
<dbReference type="GeneID" id="81424037"/>
<dbReference type="AlphaFoldDB" id="A0A9W9IG12"/>
<reference evidence="2" key="2">
    <citation type="journal article" date="2023" name="IMA Fungus">
        <title>Comparative genomic study of the Penicillium genus elucidates a diverse pangenome and 15 lateral gene transfer events.</title>
        <authorList>
            <person name="Petersen C."/>
            <person name="Sorensen T."/>
            <person name="Nielsen M.R."/>
            <person name="Sondergaard T.E."/>
            <person name="Sorensen J.L."/>
            <person name="Fitzpatrick D.A."/>
            <person name="Frisvad J.C."/>
            <person name="Nielsen K.L."/>
        </authorList>
    </citation>
    <scope>NUCLEOTIDE SEQUENCE</scope>
    <source>
        <strain evidence="2">IBT 26290</strain>
    </source>
</reference>
<feature type="region of interest" description="Disordered" evidence="1">
    <location>
        <begin position="116"/>
        <end position="140"/>
    </location>
</feature>
<evidence type="ECO:0000313" key="3">
    <source>
        <dbReference type="Proteomes" id="UP001149163"/>
    </source>
</evidence>
<gene>
    <name evidence="2" type="ORF">N7482_002736</name>
</gene>
<proteinExistence type="predicted"/>
<dbReference type="Proteomes" id="UP001149163">
    <property type="component" value="Unassembled WGS sequence"/>
</dbReference>
<feature type="region of interest" description="Disordered" evidence="1">
    <location>
        <begin position="36"/>
        <end position="59"/>
    </location>
</feature>
<organism evidence="2 3">
    <name type="scientific">Penicillium canariense</name>
    <dbReference type="NCBI Taxonomy" id="189055"/>
    <lineage>
        <taxon>Eukaryota</taxon>
        <taxon>Fungi</taxon>
        <taxon>Dikarya</taxon>
        <taxon>Ascomycota</taxon>
        <taxon>Pezizomycotina</taxon>
        <taxon>Eurotiomycetes</taxon>
        <taxon>Eurotiomycetidae</taxon>
        <taxon>Eurotiales</taxon>
        <taxon>Aspergillaceae</taxon>
        <taxon>Penicillium</taxon>
    </lineage>
</organism>
<evidence type="ECO:0000313" key="2">
    <source>
        <dbReference type="EMBL" id="KAJ5176859.1"/>
    </source>
</evidence>
<name>A0A9W9IG12_9EURO</name>
<comment type="caution">
    <text evidence="2">The sequence shown here is derived from an EMBL/GenBank/DDBJ whole genome shotgun (WGS) entry which is preliminary data.</text>
</comment>